<evidence type="ECO:0000313" key="1">
    <source>
        <dbReference type="Proteomes" id="UP000887574"/>
    </source>
</evidence>
<name>A0A915EGY3_9BILA</name>
<evidence type="ECO:0000313" key="2">
    <source>
        <dbReference type="WBParaSite" id="jg5233"/>
    </source>
</evidence>
<dbReference type="Proteomes" id="UP000887574">
    <property type="component" value="Unplaced"/>
</dbReference>
<proteinExistence type="predicted"/>
<dbReference type="WBParaSite" id="jg5233">
    <property type="protein sequence ID" value="jg5233"/>
    <property type="gene ID" value="jg5233"/>
</dbReference>
<keyword evidence="1" id="KW-1185">Reference proteome</keyword>
<sequence>MHIKFEFSLDLAPRSSFENFSPAFALSFQLEKVFSGSGSCSEPEREPENHCIHGHPPCKASEIIAKELGLKAAEEDIVFKVLDQTDEDPVLVIRLNQNWIATHTEARANVLLDYIATYDMINERRDDQVPRLCFRFAEGSHIVACRKAVLNAHFDAFAPSPDMLNLLNARNIPWAGNREQLGVCVQINKIGVRRNDIQSFPFFNL</sequence>
<protein>
    <submittedName>
        <fullName evidence="2">Uncharacterized protein</fullName>
    </submittedName>
</protein>
<dbReference type="AlphaFoldDB" id="A0A915EGY3"/>
<accession>A0A915EGY3</accession>
<reference evidence="2" key="1">
    <citation type="submission" date="2022-11" db="UniProtKB">
        <authorList>
            <consortium name="WormBaseParasite"/>
        </authorList>
    </citation>
    <scope>IDENTIFICATION</scope>
</reference>
<organism evidence="1 2">
    <name type="scientific">Ditylenchus dipsaci</name>
    <dbReference type="NCBI Taxonomy" id="166011"/>
    <lineage>
        <taxon>Eukaryota</taxon>
        <taxon>Metazoa</taxon>
        <taxon>Ecdysozoa</taxon>
        <taxon>Nematoda</taxon>
        <taxon>Chromadorea</taxon>
        <taxon>Rhabditida</taxon>
        <taxon>Tylenchina</taxon>
        <taxon>Tylenchomorpha</taxon>
        <taxon>Sphaerularioidea</taxon>
        <taxon>Anguinidae</taxon>
        <taxon>Anguininae</taxon>
        <taxon>Ditylenchus</taxon>
    </lineage>
</organism>